<dbReference type="PANTHER" id="PTHR37304:SF1">
    <property type="entry name" value="MEMBRANE PROTEIN"/>
    <property type="match status" value="1"/>
</dbReference>
<dbReference type="OrthoDB" id="9812136at2"/>
<feature type="transmembrane region" description="Helical" evidence="1">
    <location>
        <begin position="39"/>
        <end position="60"/>
    </location>
</feature>
<evidence type="ECO:0000313" key="3">
    <source>
        <dbReference type="Proteomes" id="UP000290106"/>
    </source>
</evidence>
<proteinExistence type="predicted"/>
<dbReference type="PANTHER" id="PTHR37304">
    <property type="entry name" value="MEMBRANE PROTEIN-RELATED"/>
    <property type="match status" value="1"/>
</dbReference>
<protein>
    <submittedName>
        <fullName evidence="2">DUF378 domain-containing protein</fullName>
    </submittedName>
</protein>
<gene>
    <name evidence="2" type="ORF">ETP43_07615</name>
</gene>
<dbReference type="AlphaFoldDB" id="A0A4Q1RHF8"/>
<comment type="caution">
    <text evidence="2">The sequence shown here is derived from an EMBL/GenBank/DDBJ whole genome shotgun (WGS) entry which is preliminary data.</text>
</comment>
<keyword evidence="1" id="KW-0812">Transmembrane</keyword>
<dbReference type="Proteomes" id="UP000290106">
    <property type="component" value="Unassembled WGS sequence"/>
</dbReference>
<reference evidence="2 3" key="1">
    <citation type="submission" date="2019-01" db="EMBL/GenBank/DDBJ databases">
        <title>Blautia sp. nov. KGMB01111 isolated human feces.</title>
        <authorList>
            <person name="Park J.-E."/>
            <person name="Kim J.-S."/>
            <person name="Park S.-H."/>
        </authorList>
    </citation>
    <scope>NUCLEOTIDE SEQUENCE [LARGE SCALE GENOMIC DNA]</scope>
    <source>
        <strain evidence="2 3">KGMB01111</strain>
    </source>
</reference>
<evidence type="ECO:0000256" key="1">
    <source>
        <dbReference type="SAM" id="Phobius"/>
    </source>
</evidence>
<dbReference type="EMBL" id="SDKC01000001">
    <property type="protein sequence ID" value="RXS75097.1"/>
    <property type="molecule type" value="Genomic_DNA"/>
</dbReference>
<dbReference type="Pfam" id="PF04070">
    <property type="entry name" value="DUF378"/>
    <property type="match status" value="1"/>
</dbReference>
<dbReference type="RefSeq" id="WP_022398637.1">
    <property type="nucleotide sequence ID" value="NZ_DAWBJR010000017.1"/>
</dbReference>
<dbReference type="InterPro" id="IPR007211">
    <property type="entry name" value="DUF378"/>
</dbReference>
<name>A0A4Q1RHF8_9FIRM</name>
<accession>A0A4Q1RHF8</accession>
<feature type="transmembrane region" description="Helical" evidence="1">
    <location>
        <begin position="6"/>
        <end position="27"/>
    </location>
</feature>
<evidence type="ECO:0000313" key="2">
    <source>
        <dbReference type="EMBL" id="RXS75097.1"/>
    </source>
</evidence>
<keyword evidence="1" id="KW-0472">Membrane</keyword>
<keyword evidence="3" id="KW-1185">Reference proteome</keyword>
<organism evidence="2 3">
    <name type="scientific">Blautia faecicola</name>
    <dbReference type="NCBI Taxonomy" id="2509240"/>
    <lineage>
        <taxon>Bacteria</taxon>
        <taxon>Bacillati</taxon>
        <taxon>Bacillota</taxon>
        <taxon>Clostridia</taxon>
        <taxon>Lachnospirales</taxon>
        <taxon>Lachnospiraceae</taxon>
        <taxon>Blautia</taxon>
    </lineage>
</organism>
<sequence>MKGLDYTALVLTIIGAINWGLVGLFKFDLVAFLFGNLSWFSRLVYILVGLSGLYLCTFFSRLADNNA</sequence>
<keyword evidence="1" id="KW-1133">Transmembrane helix</keyword>